<name>A0ABS8CZ13_9FIRM</name>
<sequence>MKNIYKRHYNKEGYIDYDNKNKKINYQDIMTVTSLEKFCRRKNINNSNITKDLKNTFEYYGLDLNFISRRFCEDSKRDYMIPIISEDILALMIENSRNNKVKNKNEENLTKDEFIQHNEKIFKLIEKLPRKIKSEIKYSETYKKNAEMNQLLSMFTDRLNLFFNICISDTNVHESGDIIRSLIALLDKFLYNRAYKEVEVEELEQEHNMYMRQKEGSNYLLETLLKEYFLKSIESNIEILDFFKRENITIEEIENGLNKISNINKEYGLENNDSENLKILHTCLTTKIDEKEYIEQYILKLEETEKNIDRKNEEINYLKNEGRYILNNINTGYILGKEYVKYENLFIDLMFSVDKEIDKNSSFYEEYCNRWKNSELLKDEFMSFMFKKYPSMKRFYLKKDWKRFVEMLMKKTFLILLDEEIFFDEYGEFDIEVYFKYVQEYKDSKNVKSRELKNTIENIKEKIDIYLEDLYCLETTMEMKAIKRLELMYEDQAEKDEKRIKMRKKLSKLNERIEELRDEIEKANKEVKKIVNNELQKKLKEKSKLEREIYKTKDLKNTIDLAVGKMFITSLYVDQYNLNNDTIDLEKYLNSLGKYNKLKKFYF</sequence>
<comment type="caution">
    <text evidence="2">The sequence shown here is derived from an EMBL/GenBank/DDBJ whole genome shotgun (WGS) entry which is preliminary data.</text>
</comment>
<evidence type="ECO:0000256" key="1">
    <source>
        <dbReference type="SAM" id="Coils"/>
    </source>
</evidence>
<dbReference type="Proteomes" id="UP001299409">
    <property type="component" value="Unassembled WGS sequence"/>
</dbReference>
<keyword evidence="3" id="KW-1185">Reference proteome</keyword>
<evidence type="ECO:0000313" key="2">
    <source>
        <dbReference type="EMBL" id="MCB5446447.1"/>
    </source>
</evidence>
<reference evidence="2 3" key="1">
    <citation type="submission" date="2021-10" db="EMBL/GenBank/DDBJ databases">
        <title>Collection of gut derived symbiotic bacterial strains cultured from healthy donors.</title>
        <authorList>
            <person name="Lin H."/>
            <person name="Littmann E."/>
            <person name="Claire K."/>
            <person name="Pamer E."/>
        </authorList>
    </citation>
    <scope>NUCLEOTIDE SEQUENCE [LARGE SCALE GENOMIC DNA]</scope>
    <source>
        <strain evidence="2 3">MSK.17.68</strain>
    </source>
</reference>
<evidence type="ECO:0000313" key="3">
    <source>
        <dbReference type="Proteomes" id="UP001299409"/>
    </source>
</evidence>
<accession>A0ABS8CZ13</accession>
<feature type="coiled-coil region" evidence="1">
    <location>
        <begin position="442"/>
        <end position="469"/>
    </location>
</feature>
<proteinExistence type="predicted"/>
<keyword evidence="1" id="KW-0175">Coiled coil</keyword>
<protein>
    <submittedName>
        <fullName evidence="2">Atg14 domain-containing protein</fullName>
    </submittedName>
</protein>
<feature type="coiled-coil region" evidence="1">
    <location>
        <begin position="499"/>
        <end position="548"/>
    </location>
</feature>
<dbReference type="EMBL" id="JAJBMB010000008">
    <property type="protein sequence ID" value="MCB5446447.1"/>
    <property type="molecule type" value="Genomic_DNA"/>
</dbReference>
<feature type="coiled-coil region" evidence="1">
    <location>
        <begin position="294"/>
        <end position="321"/>
    </location>
</feature>
<gene>
    <name evidence="2" type="ORF">LIP50_09565</name>
</gene>
<organism evidence="2 3">
    <name type="scientific">Intestinibacter bartlettii</name>
    <dbReference type="NCBI Taxonomy" id="261299"/>
    <lineage>
        <taxon>Bacteria</taxon>
        <taxon>Bacillati</taxon>
        <taxon>Bacillota</taxon>
        <taxon>Clostridia</taxon>
        <taxon>Peptostreptococcales</taxon>
        <taxon>Peptostreptococcaceae</taxon>
        <taxon>Intestinibacter</taxon>
    </lineage>
</organism>
<dbReference type="RefSeq" id="WP_226924315.1">
    <property type="nucleotide sequence ID" value="NZ_JAJBMB010000008.1"/>
</dbReference>